<proteinExistence type="predicted"/>
<dbReference type="AlphaFoldDB" id="A0A6A6DE75"/>
<name>A0A6A6DE75_9PEZI</name>
<organism evidence="3 4">
    <name type="scientific">Zopfia rhizophila CBS 207.26</name>
    <dbReference type="NCBI Taxonomy" id="1314779"/>
    <lineage>
        <taxon>Eukaryota</taxon>
        <taxon>Fungi</taxon>
        <taxon>Dikarya</taxon>
        <taxon>Ascomycota</taxon>
        <taxon>Pezizomycotina</taxon>
        <taxon>Dothideomycetes</taxon>
        <taxon>Dothideomycetes incertae sedis</taxon>
        <taxon>Zopfiaceae</taxon>
        <taxon>Zopfia</taxon>
    </lineage>
</organism>
<keyword evidence="2" id="KW-0812">Transmembrane</keyword>
<feature type="region of interest" description="Disordered" evidence="1">
    <location>
        <begin position="469"/>
        <end position="517"/>
    </location>
</feature>
<feature type="transmembrane region" description="Helical" evidence="2">
    <location>
        <begin position="357"/>
        <end position="381"/>
    </location>
</feature>
<feature type="compositionally biased region" description="Low complexity" evidence="1">
    <location>
        <begin position="500"/>
        <end position="510"/>
    </location>
</feature>
<dbReference type="EMBL" id="ML994685">
    <property type="protein sequence ID" value="KAF2177727.1"/>
    <property type="molecule type" value="Genomic_DNA"/>
</dbReference>
<dbReference type="Proteomes" id="UP000800200">
    <property type="component" value="Unassembled WGS sequence"/>
</dbReference>
<evidence type="ECO:0000313" key="3">
    <source>
        <dbReference type="EMBL" id="KAF2177727.1"/>
    </source>
</evidence>
<evidence type="ECO:0008006" key="5">
    <source>
        <dbReference type="Google" id="ProtNLM"/>
    </source>
</evidence>
<evidence type="ECO:0000256" key="1">
    <source>
        <dbReference type="SAM" id="MobiDB-lite"/>
    </source>
</evidence>
<keyword evidence="2" id="KW-1133">Transmembrane helix</keyword>
<keyword evidence="4" id="KW-1185">Reference proteome</keyword>
<dbReference type="Gene3D" id="1.20.58.340">
    <property type="entry name" value="Magnesium transport protein CorA, transmembrane region"/>
    <property type="match status" value="1"/>
</dbReference>
<protein>
    <recommendedName>
        <fullName evidence="5">Cora-domain-containing protein</fullName>
    </recommendedName>
</protein>
<feature type="transmembrane region" description="Helical" evidence="2">
    <location>
        <begin position="393"/>
        <end position="414"/>
    </location>
</feature>
<feature type="compositionally biased region" description="Low complexity" evidence="1">
    <location>
        <begin position="473"/>
        <end position="484"/>
    </location>
</feature>
<sequence length="517" mass="58869">MDFLEFWTSVEDVFSKDESKAYTDTAKARMFCPHLPTAIPLSMWMKEHHADSTPDNVQWGHILVIPSDHMVLEVDRRSMAALASFWRIPVAAARHLLADEGFGCYEKTADELVHRWYGIPVSLGRERIGSIRLVNCTGKLCGKDILNTVIFCPKGLTSELEELISNYKDRFNFNLSATPESLRFLTLLVGLALDSWKGHLSGMAAVGELYMREMVLTEHEALAAEELLKWDQNMMIIKTSPRYLHMIQRVLKCLDQTISSYLGMHGGPNGPVTNILQASQSLYQVCISIQDKYEFMTETLDFKRNTHLMSIQVNNTQYMRTNTIELRKIGEFNQKASERTEMAAEASRRDTYDMKRVAYLTMIYLPATFVATFFSMPFMAMSDDFTFRAWRKLWIYFVVSGIVTLTTFAVSTSWDSVLRVLRGKGLNKLEANERASEGAGKKHNRYFDHPVAVNLEIEDLAQQIRRRWAASPSESENSLNNDSNEGIEMEGEPRRRWTMGSATGGTSLLSGEDHELP</sequence>
<evidence type="ECO:0000256" key="2">
    <source>
        <dbReference type="SAM" id="Phobius"/>
    </source>
</evidence>
<gene>
    <name evidence="3" type="ORF">K469DRAFT_755017</name>
</gene>
<reference evidence="3" key="1">
    <citation type="journal article" date="2020" name="Stud. Mycol.">
        <title>101 Dothideomycetes genomes: a test case for predicting lifestyles and emergence of pathogens.</title>
        <authorList>
            <person name="Haridas S."/>
            <person name="Albert R."/>
            <person name="Binder M."/>
            <person name="Bloem J."/>
            <person name="Labutti K."/>
            <person name="Salamov A."/>
            <person name="Andreopoulos B."/>
            <person name="Baker S."/>
            <person name="Barry K."/>
            <person name="Bills G."/>
            <person name="Bluhm B."/>
            <person name="Cannon C."/>
            <person name="Castanera R."/>
            <person name="Culley D."/>
            <person name="Daum C."/>
            <person name="Ezra D."/>
            <person name="Gonzalez J."/>
            <person name="Henrissat B."/>
            <person name="Kuo A."/>
            <person name="Liang C."/>
            <person name="Lipzen A."/>
            <person name="Lutzoni F."/>
            <person name="Magnuson J."/>
            <person name="Mondo S."/>
            <person name="Nolan M."/>
            <person name="Ohm R."/>
            <person name="Pangilinan J."/>
            <person name="Park H.-J."/>
            <person name="Ramirez L."/>
            <person name="Alfaro M."/>
            <person name="Sun H."/>
            <person name="Tritt A."/>
            <person name="Yoshinaga Y."/>
            <person name="Zwiers L.-H."/>
            <person name="Turgeon B."/>
            <person name="Goodwin S."/>
            <person name="Spatafora J."/>
            <person name="Crous P."/>
            <person name="Grigoriev I."/>
        </authorList>
    </citation>
    <scope>NUCLEOTIDE SEQUENCE</scope>
    <source>
        <strain evidence="3">CBS 207.26</strain>
    </source>
</reference>
<keyword evidence="2" id="KW-0472">Membrane</keyword>
<accession>A0A6A6DE75</accession>
<dbReference type="OrthoDB" id="5396681at2759"/>
<evidence type="ECO:0000313" key="4">
    <source>
        <dbReference type="Proteomes" id="UP000800200"/>
    </source>
</evidence>